<dbReference type="Gene3D" id="2.60.120.1440">
    <property type="match status" value="1"/>
</dbReference>
<feature type="region of interest" description="Disordered" evidence="1">
    <location>
        <begin position="262"/>
        <end position="355"/>
    </location>
</feature>
<protein>
    <submittedName>
        <fullName evidence="5">FecR protein</fullName>
    </submittedName>
</protein>
<keyword evidence="2" id="KW-0472">Membrane</keyword>
<accession>A0A1I5C0P6</accession>
<dbReference type="RefSeq" id="WP_074912107.1">
    <property type="nucleotide sequence ID" value="NZ_FOVK01000005.1"/>
</dbReference>
<proteinExistence type="predicted"/>
<organism evidence="5 6">
    <name type="scientific">Proteiniclasticum ruminis</name>
    <dbReference type="NCBI Taxonomy" id="398199"/>
    <lineage>
        <taxon>Bacteria</taxon>
        <taxon>Bacillati</taxon>
        <taxon>Bacillota</taxon>
        <taxon>Clostridia</taxon>
        <taxon>Eubacteriales</taxon>
        <taxon>Clostridiaceae</taxon>
        <taxon>Proteiniclasticum</taxon>
    </lineage>
</organism>
<evidence type="ECO:0000256" key="1">
    <source>
        <dbReference type="SAM" id="MobiDB-lite"/>
    </source>
</evidence>
<feature type="compositionally biased region" description="Basic and acidic residues" evidence="1">
    <location>
        <begin position="264"/>
        <end position="279"/>
    </location>
</feature>
<feature type="compositionally biased region" description="Basic and acidic residues" evidence="1">
    <location>
        <begin position="292"/>
        <end position="312"/>
    </location>
</feature>
<feature type="transmembrane region" description="Helical" evidence="2">
    <location>
        <begin position="21"/>
        <end position="41"/>
    </location>
</feature>
<evidence type="ECO:0000259" key="3">
    <source>
        <dbReference type="Pfam" id="PF04773"/>
    </source>
</evidence>
<dbReference type="Gene3D" id="2.170.130.30">
    <property type="match status" value="1"/>
</dbReference>
<evidence type="ECO:0000313" key="5">
    <source>
        <dbReference type="EMBL" id="SFN80476.1"/>
    </source>
</evidence>
<keyword evidence="2" id="KW-0812">Transmembrane</keyword>
<keyword evidence="2" id="KW-1133">Transmembrane helix</keyword>
<keyword evidence="6" id="KW-1185">Reference proteome</keyword>
<evidence type="ECO:0000256" key="2">
    <source>
        <dbReference type="SAM" id="Phobius"/>
    </source>
</evidence>
<feature type="compositionally biased region" description="Basic and acidic residues" evidence="1">
    <location>
        <begin position="325"/>
        <end position="337"/>
    </location>
</feature>
<feature type="domain" description="Transcobalamin-like C-terminal" evidence="4">
    <location>
        <begin position="402"/>
        <end position="479"/>
    </location>
</feature>
<dbReference type="Pfam" id="PF04773">
    <property type="entry name" value="FecR"/>
    <property type="match status" value="1"/>
</dbReference>
<dbReference type="Pfam" id="PF14478">
    <property type="entry name" value="DUF4430"/>
    <property type="match status" value="1"/>
</dbReference>
<dbReference type="Proteomes" id="UP000181899">
    <property type="component" value="Unassembled WGS sequence"/>
</dbReference>
<dbReference type="InterPro" id="IPR006860">
    <property type="entry name" value="FecR"/>
</dbReference>
<dbReference type="InterPro" id="IPR027954">
    <property type="entry name" value="Transcobalamin-like_C"/>
</dbReference>
<reference evidence="5 6" key="1">
    <citation type="submission" date="2016-10" db="EMBL/GenBank/DDBJ databases">
        <authorList>
            <person name="de Groot N.N."/>
        </authorList>
    </citation>
    <scope>NUCLEOTIDE SEQUENCE [LARGE SCALE GENOMIC DNA]</scope>
    <source>
        <strain evidence="5 6">ML2</strain>
    </source>
</reference>
<evidence type="ECO:0000313" key="6">
    <source>
        <dbReference type="Proteomes" id="UP000181899"/>
    </source>
</evidence>
<evidence type="ECO:0000259" key="4">
    <source>
        <dbReference type="Pfam" id="PF14478"/>
    </source>
</evidence>
<dbReference type="AlphaFoldDB" id="A0A1I5C0P6"/>
<name>A0A1I5C0P6_9CLOT</name>
<gene>
    <name evidence="5" type="ORF">SAMN04488695_105155</name>
</gene>
<feature type="domain" description="FecR protein" evidence="3">
    <location>
        <begin position="84"/>
        <end position="177"/>
    </location>
</feature>
<dbReference type="OrthoDB" id="2356646at2"/>
<dbReference type="EMBL" id="FOVK01000005">
    <property type="protein sequence ID" value="SFN80476.1"/>
    <property type="molecule type" value="Genomic_DNA"/>
</dbReference>
<sequence length="492" mass="54920">MREQKDEQKKKRPSKARKNSIYNGVMILILVAIVFSAAMFVGNIRGWFTEGGSILVTGKSGLAHVERKGIAYSLQEGTILKEGDRLKTLDGASVHLEIPGQGEAVLHEDTTLMIQEEKENTLGLQVMNGEVFFHTNTKDNKSLSVFAKEEELSSATGVFSVSVRQGTSTVYVYGGEVIHCRIEEETLLQKGDMLTILKTEKEENLYEKRRLTEETLSDFILRQLQKDYEGKDLFLTKEEAERILGKRQETVSLVLEEQINQETLSKKEEGDKEPGKSPEEEVNETQAGGEKAPSESQEKNPSKEPQDEKKEPGIASGNIEAQPGKTKETEKEKKEEQPTEIVPPVAEPEKPQKPAAKVLKATISIRVDSILDNMKDLTPGKEQYVPQNGVLLKATTVEFTQGETVFDVLKRVAKAANMQLEYAYTPLYKSYYVEGIQHLYEFDVGSESGWMYQVNGWFPNYGSSAYKLKDGDVILWAYTCKGLGADIGGSVL</sequence>